<protein>
    <submittedName>
        <fullName evidence="1">Uncharacterized protein</fullName>
    </submittedName>
</protein>
<proteinExistence type="predicted"/>
<reference evidence="2" key="1">
    <citation type="journal article" date="2019" name="Int. J. Syst. Evol. Microbiol.">
        <title>The Global Catalogue of Microorganisms (GCM) 10K type strain sequencing project: providing services to taxonomists for standard genome sequencing and annotation.</title>
        <authorList>
            <consortium name="The Broad Institute Genomics Platform"/>
            <consortium name="The Broad Institute Genome Sequencing Center for Infectious Disease"/>
            <person name="Wu L."/>
            <person name="Ma J."/>
        </authorList>
    </citation>
    <scope>NUCLEOTIDE SEQUENCE [LARGE SCALE GENOMIC DNA]</scope>
    <source>
        <strain evidence="2">JCM 19129</strain>
    </source>
</reference>
<keyword evidence="2" id="KW-1185">Reference proteome</keyword>
<accession>A0ABP9FV42</accession>
<evidence type="ECO:0000313" key="2">
    <source>
        <dbReference type="Proteomes" id="UP001500368"/>
    </source>
</evidence>
<comment type="caution">
    <text evidence="1">The sequence shown here is derived from an EMBL/GenBank/DDBJ whole genome shotgun (WGS) entry which is preliminary data.</text>
</comment>
<name>A0ABP9FV42_9MICC</name>
<gene>
    <name evidence="1" type="ORF">GCM10025790_10200</name>
</gene>
<dbReference type="Proteomes" id="UP001500368">
    <property type="component" value="Unassembled WGS sequence"/>
</dbReference>
<dbReference type="EMBL" id="BAABLW010000005">
    <property type="protein sequence ID" value="GAA4916791.1"/>
    <property type="molecule type" value="Genomic_DNA"/>
</dbReference>
<sequence>MLGLAGVLMVSSASCGSDGGSGDSAANTHVGPVSFELPDGIQEAYRDAEREGGWVAEYVDNEESAGAFIGVWRFRETPPSASAAATEMAVQVRASGTHPGISTSEGGDVDIPGAEDASIVKFTLEDSAENISGRWWMLVDPEQDVAVTVEYYGSDVTEEDLDRFQESLTLDSEQSW</sequence>
<organism evidence="1 2">
    <name type="scientific">Nesterenkonia rhizosphaerae</name>
    <dbReference type="NCBI Taxonomy" id="1348272"/>
    <lineage>
        <taxon>Bacteria</taxon>
        <taxon>Bacillati</taxon>
        <taxon>Actinomycetota</taxon>
        <taxon>Actinomycetes</taxon>
        <taxon>Micrococcales</taxon>
        <taxon>Micrococcaceae</taxon>
        <taxon>Nesterenkonia</taxon>
    </lineage>
</organism>
<evidence type="ECO:0000313" key="1">
    <source>
        <dbReference type="EMBL" id="GAA4916791.1"/>
    </source>
</evidence>